<dbReference type="PROSITE" id="PS51257">
    <property type="entry name" value="PROKAR_LIPOPROTEIN"/>
    <property type="match status" value="1"/>
</dbReference>
<dbReference type="Pfam" id="PF07624">
    <property type="entry name" value="PSD2"/>
    <property type="match status" value="1"/>
</dbReference>
<dbReference type="EMBL" id="CP012670">
    <property type="protein sequence ID" value="AUX24434.1"/>
    <property type="molecule type" value="Genomic_DNA"/>
</dbReference>
<gene>
    <name evidence="6" type="ORF">SOCEGT47_049720</name>
</gene>
<dbReference type="InterPro" id="IPR013043">
    <property type="entry name" value="DUF1595"/>
</dbReference>
<feature type="domain" description="DUF1587" evidence="2">
    <location>
        <begin position="72"/>
        <end position="136"/>
    </location>
</feature>
<dbReference type="OrthoDB" id="5483411at2"/>
<dbReference type="AlphaFoldDB" id="A0A4P2Q4V5"/>
<dbReference type="Pfam" id="PF07627">
    <property type="entry name" value="PSCyt3"/>
    <property type="match status" value="1"/>
</dbReference>
<evidence type="ECO:0000259" key="2">
    <source>
        <dbReference type="Pfam" id="PF07626"/>
    </source>
</evidence>
<dbReference type="InterPro" id="IPR013039">
    <property type="entry name" value="DUF1588"/>
</dbReference>
<accession>A0A4P2Q4V5</accession>
<reference evidence="6 7" key="1">
    <citation type="submission" date="2015-09" db="EMBL/GenBank/DDBJ databases">
        <title>Sorangium comparison.</title>
        <authorList>
            <person name="Zaburannyi N."/>
            <person name="Bunk B."/>
            <person name="Overmann J."/>
            <person name="Mueller R."/>
        </authorList>
    </citation>
    <scope>NUCLEOTIDE SEQUENCE [LARGE SCALE GENOMIC DNA]</scope>
    <source>
        <strain evidence="6 7">So ceGT47</strain>
    </source>
</reference>
<dbReference type="InterPro" id="IPR013042">
    <property type="entry name" value="DUF1592"/>
</dbReference>
<evidence type="ECO:0000259" key="4">
    <source>
        <dbReference type="Pfam" id="PF07631"/>
    </source>
</evidence>
<proteinExistence type="predicted"/>
<evidence type="ECO:0000313" key="7">
    <source>
        <dbReference type="Proteomes" id="UP000295781"/>
    </source>
</evidence>
<dbReference type="InterPro" id="IPR011478">
    <property type="entry name" value="DUF1585"/>
</dbReference>
<evidence type="ECO:0000259" key="5">
    <source>
        <dbReference type="Pfam" id="PF07637"/>
    </source>
</evidence>
<dbReference type="Pfam" id="PF07626">
    <property type="entry name" value="PSD3"/>
    <property type="match status" value="1"/>
</dbReference>
<evidence type="ECO:0000259" key="3">
    <source>
        <dbReference type="Pfam" id="PF07627"/>
    </source>
</evidence>
<evidence type="ECO:0000259" key="1">
    <source>
        <dbReference type="Pfam" id="PF07624"/>
    </source>
</evidence>
<dbReference type="Pfam" id="PF07637">
    <property type="entry name" value="PSD5"/>
    <property type="match status" value="1"/>
</dbReference>
<name>A0A4P2Q4V5_SORCE</name>
<dbReference type="Proteomes" id="UP000295781">
    <property type="component" value="Chromosome"/>
</dbReference>
<feature type="domain" description="DUF1585" evidence="1">
    <location>
        <begin position="499"/>
        <end position="567"/>
    </location>
</feature>
<dbReference type="InterPro" id="IPR013036">
    <property type="entry name" value="DUF1587"/>
</dbReference>
<feature type="domain" description="DUF1592" evidence="4">
    <location>
        <begin position="234"/>
        <end position="362"/>
    </location>
</feature>
<feature type="domain" description="DUF1588" evidence="3">
    <location>
        <begin position="381"/>
        <end position="478"/>
    </location>
</feature>
<organism evidence="6 7">
    <name type="scientific">Sorangium cellulosum</name>
    <name type="common">Polyangium cellulosum</name>
    <dbReference type="NCBI Taxonomy" id="56"/>
    <lineage>
        <taxon>Bacteria</taxon>
        <taxon>Pseudomonadati</taxon>
        <taxon>Myxococcota</taxon>
        <taxon>Polyangia</taxon>
        <taxon>Polyangiales</taxon>
        <taxon>Polyangiaceae</taxon>
        <taxon>Sorangium</taxon>
    </lineage>
</organism>
<protein>
    <submittedName>
        <fullName evidence="6">Uncharacterized protein</fullName>
    </submittedName>
</protein>
<feature type="domain" description="DUF1595" evidence="5">
    <location>
        <begin position="160"/>
        <end position="220"/>
    </location>
</feature>
<dbReference type="Pfam" id="PF07631">
    <property type="entry name" value="PSD4"/>
    <property type="match status" value="1"/>
</dbReference>
<evidence type="ECO:0000313" key="6">
    <source>
        <dbReference type="EMBL" id="AUX24434.1"/>
    </source>
</evidence>
<sequence>MADLGYRHWRALRAPLVTLALTLAVGCDGYIGAAGFGPDGSGSDGAGPDGSGSGQGDAHAVCGTERLLAPQRRLTRFEYNNTVRDLLGTSLTPADQFPADEVAGGFNNNASVLTVSPLHAEKYLLAAEALAAEAVAGDLSRLLPCDPAAVEGQAAQEEACARQFIERFGRRAYRRPLSQAEIDRLMRAYAAGRTGGSLREGVEVVLRAMLQSPKFLFRLELRHDLEEAAPRVRLDPYELASRLSYLVWASAPDDALLDAAEAGLLDTREQLAERAREMLESPKARLAIAEFYRQWLNLGKLDSIVREEGAFPGFDDELVAGMRAETPAFVEHVLWSGDRKLSSLLTLPIGFATEPVARLYGVSVPPGTTAPQLVELPPDQRAGVLTQPAFLAVHAHPDSTSPVLRGKAIRTKLMCQEPPPPPDNVDLTPPAGEQGVTARERYQQHASDPSCAGCHKLMDPIGFAFENFDAVGAYRTEEGGQVIDVSGEIVGSADMEGPFLGVRELAERLAGSAQVRECLASQWFRYAAGRFEAPGDACSLDDLRAGFHGSEGDLVELIVATTQTEAFMYRSAIAAEEE</sequence>